<dbReference type="PANTHER" id="PTHR43498:SF1">
    <property type="entry name" value="COB--COM HETERODISULFIDE REDUCTASE IRON-SULFUR SUBUNIT A"/>
    <property type="match status" value="1"/>
</dbReference>
<dbReference type="AlphaFoldDB" id="A0A1V4IBF1"/>
<keyword evidence="10" id="KW-0489">Methyltransferase</keyword>
<evidence type="ECO:0000256" key="2">
    <source>
        <dbReference type="ARBA" id="ARBA00022485"/>
    </source>
</evidence>
<dbReference type="Proteomes" id="UP000190140">
    <property type="component" value="Unassembled WGS sequence"/>
</dbReference>
<keyword evidence="4" id="KW-0479">Metal-binding</keyword>
<gene>
    <name evidence="10" type="primary">trmFO</name>
    <name evidence="10" type="ORF">CLOTH_05360</name>
</gene>
<dbReference type="PANTHER" id="PTHR43498">
    <property type="entry name" value="FERREDOXIN:COB-COM HETERODISULFIDE REDUCTASE SUBUNIT A"/>
    <property type="match status" value="1"/>
</dbReference>
<keyword evidence="6" id="KW-0560">Oxidoreductase</keyword>
<keyword evidence="8" id="KW-0411">Iron-sulfur</keyword>
<evidence type="ECO:0000256" key="3">
    <source>
        <dbReference type="ARBA" id="ARBA00022630"/>
    </source>
</evidence>
<dbReference type="Gene3D" id="3.50.50.60">
    <property type="entry name" value="FAD/NAD(P)-binding domain"/>
    <property type="match status" value="2"/>
</dbReference>
<dbReference type="InterPro" id="IPR040131">
    <property type="entry name" value="MnmG_N"/>
</dbReference>
<feature type="domain" description="MnmG N-terminal" evidence="9">
    <location>
        <begin position="3"/>
        <end position="223"/>
    </location>
</feature>
<dbReference type="EC" id="2.1.1.74" evidence="10"/>
<dbReference type="GO" id="GO:0047151">
    <property type="term" value="F:tRNA (uracil(54)-C5)-methyltransferase activity, 5,10-methylenetetrahydrofolate-dependent"/>
    <property type="evidence" value="ECO:0007669"/>
    <property type="project" value="UniProtKB-EC"/>
</dbReference>
<keyword evidence="10" id="KW-0808">Transferase</keyword>
<dbReference type="InterPro" id="IPR039650">
    <property type="entry name" value="HdrA-like"/>
</dbReference>
<evidence type="ECO:0000256" key="6">
    <source>
        <dbReference type="ARBA" id="ARBA00023002"/>
    </source>
</evidence>
<proteinExistence type="predicted"/>
<dbReference type="PRINTS" id="PR00411">
    <property type="entry name" value="PNDRDTASEI"/>
</dbReference>
<dbReference type="Pfam" id="PF01134">
    <property type="entry name" value="GIDA"/>
    <property type="match status" value="2"/>
</dbReference>
<dbReference type="OrthoDB" id="2181at2"/>
<feature type="domain" description="MnmG N-terminal" evidence="9">
    <location>
        <begin position="275"/>
        <end position="351"/>
    </location>
</feature>
<evidence type="ECO:0000313" key="11">
    <source>
        <dbReference type="Proteomes" id="UP000190140"/>
    </source>
</evidence>
<evidence type="ECO:0000313" key="10">
    <source>
        <dbReference type="EMBL" id="OPJ57253.1"/>
    </source>
</evidence>
<comment type="caution">
    <text evidence="10">The sequence shown here is derived from an EMBL/GenBank/DDBJ whole genome shotgun (WGS) entry which is preliminary data.</text>
</comment>
<evidence type="ECO:0000256" key="1">
    <source>
        <dbReference type="ARBA" id="ARBA00001974"/>
    </source>
</evidence>
<evidence type="ECO:0000259" key="9">
    <source>
        <dbReference type="Pfam" id="PF01134"/>
    </source>
</evidence>
<evidence type="ECO:0000256" key="7">
    <source>
        <dbReference type="ARBA" id="ARBA00023004"/>
    </source>
</evidence>
<evidence type="ECO:0000256" key="5">
    <source>
        <dbReference type="ARBA" id="ARBA00022827"/>
    </source>
</evidence>
<dbReference type="GO" id="GO:0032259">
    <property type="term" value="P:methylation"/>
    <property type="evidence" value="ECO:0007669"/>
    <property type="project" value="UniProtKB-KW"/>
</dbReference>
<keyword evidence="7" id="KW-0408">Iron</keyword>
<dbReference type="EMBL" id="MZGW01000001">
    <property type="protein sequence ID" value="OPJ57253.1"/>
    <property type="molecule type" value="Genomic_DNA"/>
</dbReference>
<evidence type="ECO:0000256" key="4">
    <source>
        <dbReference type="ARBA" id="ARBA00022723"/>
    </source>
</evidence>
<keyword evidence="2" id="KW-0004">4Fe-4S</keyword>
<dbReference type="SUPFAM" id="SSF51905">
    <property type="entry name" value="FAD/NAD(P)-binding domain"/>
    <property type="match status" value="1"/>
</dbReference>
<dbReference type="RefSeq" id="WP_079410942.1">
    <property type="nucleotide sequence ID" value="NZ_MZGW01000001.1"/>
</dbReference>
<keyword evidence="5" id="KW-0274">FAD</keyword>
<dbReference type="InterPro" id="IPR036188">
    <property type="entry name" value="FAD/NAD-bd_sf"/>
</dbReference>
<dbReference type="GO" id="GO:0051539">
    <property type="term" value="F:4 iron, 4 sulfur cluster binding"/>
    <property type="evidence" value="ECO:0007669"/>
    <property type="project" value="UniProtKB-KW"/>
</dbReference>
<organism evidence="10 11">
    <name type="scientific">Alkalithermobacter paradoxus</name>
    <dbReference type="NCBI Taxonomy" id="29349"/>
    <lineage>
        <taxon>Bacteria</taxon>
        <taxon>Bacillati</taxon>
        <taxon>Bacillota</taxon>
        <taxon>Clostridia</taxon>
        <taxon>Peptostreptococcales</taxon>
        <taxon>Tepidibacteraceae</taxon>
        <taxon>Alkalithermobacter</taxon>
    </lineage>
</organism>
<dbReference type="GO" id="GO:0016491">
    <property type="term" value="F:oxidoreductase activity"/>
    <property type="evidence" value="ECO:0007669"/>
    <property type="project" value="UniProtKB-KW"/>
</dbReference>
<protein>
    <submittedName>
        <fullName evidence="10">Methylenetetrahydrofolate--tRNA-(Uracil-5-)-methyltransferase TrmFO</fullName>
        <ecNumber evidence="10">2.1.1.74</ecNumber>
    </submittedName>
</protein>
<dbReference type="GO" id="GO:0046872">
    <property type="term" value="F:metal ion binding"/>
    <property type="evidence" value="ECO:0007669"/>
    <property type="project" value="UniProtKB-KW"/>
</dbReference>
<keyword evidence="3" id="KW-0285">Flavoprotein</keyword>
<keyword evidence="11" id="KW-1185">Reference proteome</keyword>
<sequence>MKKVVVIGGGWAGCAAAISAKKAGADVTLIERTDMVLGLGNVGGIMRNNGRYTAAEESILLGGRELFEITDACSRHKDIDFPGHKHASLYDVNIIEGVVRRKLLEMKINLLLKSRVVDATLEGNTIKSVTLENGKVINGDSFVETTGTTGPMGNCLRYGNGCAMCVLRCPSFGPRVSITQKCGVKDMIGKRNDGNYGAFSGSVKLNKESLSEEIRNELNKNGLVVIPLPEEEINQGKLNIKVCQQYALEAFAKNLILLDTGHAKLMVPYYPLDKLRKIEGFENAKYEDPYSGGIGNSIRYLSVAKRNNNLKVIGVDNLFVAGEKSGFYVGHTEAIVTGYLAGHNSVKNALGIPLLELPRTIAIGDLVAYGNEILDSEDGDKLKVTFAGSVYFERMKKLGLYTIDKNYLKDKIFKLGLMNVYDEKII</sequence>
<evidence type="ECO:0000256" key="8">
    <source>
        <dbReference type="ARBA" id="ARBA00023014"/>
    </source>
</evidence>
<comment type="cofactor">
    <cofactor evidence="1">
        <name>FAD</name>
        <dbReference type="ChEBI" id="CHEBI:57692"/>
    </cofactor>
</comment>
<dbReference type="STRING" id="29349.CLOTH_05360"/>
<name>A0A1V4IBF1_9FIRM</name>
<reference evidence="10 11" key="1">
    <citation type="submission" date="2017-03" db="EMBL/GenBank/DDBJ databases">
        <title>Genome sequence of Clostridium thermoalcaliphilum DSM 7309.</title>
        <authorList>
            <person name="Poehlein A."/>
            <person name="Daniel R."/>
        </authorList>
    </citation>
    <scope>NUCLEOTIDE SEQUENCE [LARGE SCALE GENOMIC DNA]</scope>
    <source>
        <strain evidence="10 11">DSM 7309</strain>
    </source>
</reference>
<accession>A0A1V4IBF1</accession>